<dbReference type="PROSITE" id="PS51257">
    <property type="entry name" value="PROKAR_LIPOPROTEIN"/>
    <property type="match status" value="1"/>
</dbReference>
<name>A0A1I5FP03_9FLAO</name>
<dbReference type="Proteomes" id="UP000199036">
    <property type="component" value="Unassembled WGS sequence"/>
</dbReference>
<evidence type="ECO:0008006" key="3">
    <source>
        <dbReference type="Google" id="ProtNLM"/>
    </source>
</evidence>
<evidence type="ECO:0000313" key="1">
    <source>
        <dbReference type="EMBL" id="SFO25482.1"/>
    </source>
</evidence>
<dbReference type="OrthoDB" id="839085at2"/>
<proteinExistence type="predicted"/>
<accession>A0A1I5FP03</accession>
<organism evidence="1 2">
    <name type="scientific">Paenimyroides ummariense</name>
    <dbReference type="NCBI Taxonomy" id="913024"/>
    <lineage>
        <taxon>Bacteria</taxon>
        <taxon>Pseudomonadati</taxon>
        <taxon>Bacteroidota</taxon>
        <taxon>Flavobacteriia</taxon>
        <taxon>Flavobacteriales</taxon>
        <taxon>Flavobacteriaceae</taxon>
        <taxon>Paenimyroides</taxon>
    </lineage>
</organism>
<dbReference type="RefSeq" id="WP_143095684.1">
    <property type="nucleotide sequence ID" value="NZ_FOVI01000030.1"/>
</dbReference>
<reference evidence="2" key="1">
    <citation type="submission" date="2016-10" db="EMBL/GenBank/DDBJ databases">
        <authorList>
            <person name="Varghese N."/>
            <person name="Submissions S."/>
        </authorList>
    </citation>
    <scope>NUCLEOTIDE SEQUENCE [LARGE SCALE GENOMIC DNA]</scope>
    <source>
        <strain evidence="2">DS-12</strain>
    </source>
</reference>
<evidence type="ECO:0000313" key="2">
    <source>
        <dbReference type="Proteomes" id="UP000199036"/>
    </source>
</evidence>
<dbReference type="AlphaFoldDB" id="A0A1I5FP03"/>
<sequence length="118" mass="12838">MKKSVLLSVLFTTATVLCSCDMRKSKDKDGGTAEIENTDLVASGTYDGKAKEVDAEEQEIYVETADGKVLELYFDNATRLTKGGKTVAFTELRKGSKLKVTIENNGNSLKPVEVVILD</sequence>
<protein>
    <recommendedName>
        <fullName evidence="3">Lipoprotein</fullName>
    </recommendedName>
</protein>
<dbReference type="STRING" id="913024.SAMN05421741_13014"/>
<keyword evidence="2" id="KW-1185">Reference proteome</keyword>
<dbReference type="EMBL" id="FOVI01000030">
    <property type="protein sequence ID" value="SFO25482.1"/>
    <property type="molecule type" value="Genomic_DNA"/>
</dbReference>
<gene>
    <name evidence="1" type="ORF">SAMN05421741_13014</name>
</gene>